<name>A0AAV4ID95_9GAST</name>
<sequence>MKCLSLWPPATHSDYILANNENITVTASSVFSSTYTSSDAKLDMRTLRSGGWVGAAGASDYSLNFDLLDVYMIQGIVFRDTPGQGRVKSVSISHRLLDSLTENYFLNPVEITLPSAASLAWIDIKLPFVASHVTITFNEWDPPAPGCSLELVGYKFYEKWTDTHYLGTRDQVQNASSISTVFSTSSIASCVDTCWTNGFNYFMINEEQTPVATSAVCSCLEPSVSTRDFHTDHSGSTCLDSQPCMVYGQQEVSLYSTACKL</sequence>
<dbReference type="EMBL" id="BMAT01002469">
    <property type="protein sequence ID" value="GFS07492.1"/>
    <property type="molecule type" value="Genomic_DNA"/>
</dbReference>
<evidence type="ECO:0000313" key="2">
    <source>
        <dbReference type="Proteomes" id="UP000762676"/>
    </source>
</evidence>
<dbReference type="AlphaFoldDB" id="A0AAV4ID95"/>
<accession>A0AAV4ID95</accession>
<dbReference type="Gene3D" id="2.60.120.260">
    <property type="entry name" value="Galactose-binding domain-like"/>
    <property type="match status" value="1"/>
</dbReference>
<proteinExistence type="predicted"/>
<dbReference type="InterPro" id="IPR008979">
    <property type="entry name" value="Galactose-bd-like_sf"/>
</dbReference>
<keyword evidence="2" id="KW-1185">Reference proteome</keyword>
<dbReference type="Proteomes" id="UP000762676">
    <property type="component" value="Unassembled WGS sequence"/>
</dbReference>
<dbReference type="SUPFAM" id="SSF49785">
    <property type="entry name" value="Galactose-binding domain-like"/>
    <property type="match status" value="1"/>
</dbReference>
<gene>
    <name evidence="1" type="ORF">ElyMa_001250900</name>
</gene>
<protein>
    <submittedName>
        <fullName evidence="1">Uncharacterized protein</fullName>
    </submittedName>
</protein>
<comment type="caution">
    <text evidence="1">The sequence shown here is derived from an EMBL/GenBank/DDBJ whole genome shotgun (WGS) entry which is preliminary data.</text>
</comment>
<evidence type="ECO:0000313" key="1">
    <source>
        <dbReference type="EMBL" id="GFS07492.1"/>
    </source>
</evidence>
<reference evidence="1 2" key="1">
    <citation type="journal article" date="2021" name="Elife">
        <title>Chloroplast acquisition without the gene transfer in kleptoplastic sea slugs, Plakobranchus ocellatus.</title>
        <authorList>
            <person name="Maeda T."/>
            <person name="Takahashi S."/>
            <person name="Yoshida T."/>
            <person name="Shimamura S."/>
            <person name="Takaki Y."/>
            <person name="Nagai Y."/>
            <person name="Toyoda A."/>
            <person name="Suzuki Y."/>
            <person name="Arimoto A."/>
            <person name="Ishii H."/>
            <person name="Satoh N."/>
            <person name="Nishiyama T."/>
            <person name="Hasebe M."/>
            <person name="Maruyama T."/>
            <person name="Minagawa J."/>
            <person name="Obokata J."/>
            <person name="Shigenobu S."/>
        </authorList>
    </citation>
    <scope>NUCLEOTIDE SEQUENCE [LARGE SCALE GENOMIC DNA]</scope>
</reference>
<organism evidence="1 2">
    <name type="scientific">Elysia marginata</name>
    <dbReference type="NCBI Taxonomy" id="1093978"/>
    <lineage>
        <taxon>Eukaryota</taxon>
        <taxon>Metazoa</taxon>
        <taxon>Spiralia</taxon>
        <taxon>Lophotrochozoa</taxon>
        <taxon>Mollusca</taxon>
        <taxon>Gastropoda</taxon>
        <taxon>Heterobranchia</taxon>
        <taxon>Euthyneura</taxon>
        <taxon>Panpulmonata</taxon>
        <taxon>Sacoglossa</taxon>
        <taxon>Placobranchoidea</taxon>
        <taxon>Plakobranchidae</taxon>
        <taxon>Elysia</taxon>
    </lineage>
</organism>